<evidence type="ECO:0000313" key="4">
    <source>
        <dbReference type="Proteomes" id="UP001215280"/>
    </source>
</evidence>
<evidence type="ECO:0000259" key="2">
    <source>
        <dbReference type="Pfam" id="PF13926"/>
    </source>
</evidence>
<feature type="compositionally biased region" description="Polar residues" evidence="1">
    <location>
        <begin position="214"/>
        <end position="227"/>
    </location>
</feature>
<feature type="domain" description="DUF4211" evidence="2">
    <location>
        <begin position="291"/>
        <end position="406"/>
    </location>
</feature>
<feature type="compositionally biased region" description="Acidic residues" evidence="1">
    <location>
        <begin position="199"/>
        <end position="208"/>
    </location>
</feature>
<accession>A0AAD7NWA8</accession>
<dbReference type="AlphaFoldDB" id="A0AAD7NWA8"/>
<reference evidence="3" key="1">
    <citation type="submission" date="2023-03" db="EMBL/GenBank/DDBJ databases">
        <title>Massive genome expansion in bonnet fungi (Mycena s.s.) driven by repeated elements and novel gene families across ecological guilds.</title>
        <authorList>
            <consortium name="Lawrence Berkeley National Laboratory"/>
            <person name="Harder C.B."/>
            <person name="Miyauchi S."/>
            <person name="Viragh M."/>
            <person name="Kuo A."/>
            <person name="Thoen E."/>
            <person name="Andreopoulos B."/>
            <person name="Lu D."/>
            <person name="Skrede I."/>
            <person name="Drula E."/>
            <person name="Henrissat B."/>
            <person name="Morin E."/>
            <person name="Kohler A."/>
            <person name="Barry K."/>
            <person name="LaButti K."/>
            <person name="Morin E."/>
            <person name="Salamov A."/>
            <person name="Lipzen A."/>
            <person name="Mereny Z."/>
            <person name="Hegedus B."/>
            <person name="Baldrian P."/>
            <person name="Stursova M."/>
            <person name="Weitz H."/>
            <person name="Taylor A."/>
            <person name="Grigoriev I.V."/>
            <person name="Nagy L.G."/>
            <person name="Martin F."/>
            <person name="Kauserud H."/>
        </authorList>
    </citation>
    <scope>NUCLEOTIDE SEQUENCE</scope>
    <source>
        <strain evidence="3">CBHHK188m</strain>
    </source>
</reference>
<evidence type="ECO:0000313" key="3">
    <source>
        <dbReference type="EMBL" id="KAJ7778612.1"/>
    </source>
</evidence>
<keyword evidence="4" id="KW-1185">Reference proteome</keyword>
<feature type="compositionally biased region" description="Basic and acidic residues" evidence="1">
    <location>
        <begin position="81"/>
        <end position="90"/>
    </location>
</feature>
<gene>
    <name evidence="3" type="ORF">DFH07DRAFT_535175</name>
</gene>
<dbReference type="GO" id="GO:0005634">
    <property type="term" value="C:nucleus"/>
    <property type="evidence" value="ECO:0007669"/>
    <property type="project" value="TreeGrafter"/>
</dbReference>
<dbReference type="InterPro" id="IPR025451">
    <property type="entry name" value="DUF4211"/>
</dbReference>
<comment type="caution">
    <text evidence="3">The sequence shown here is derived from an EMBL/GenBank/DDBJ whole genome shotgun (WGS) entry which is preliminary data.</text>
</comment>
<protein>
    <recommendedName>
        <fullName evidence="2">DUF4211 domain-containing protein</fullName>
    </recommendedName>
</protein>
<feature type="region of interest" description="Disordered" evidence="1">
    <location>
        <begin position="22"/>
        <end position="287"/>
    </location>
</feature>
<dbReference type="Pfam" id="PF13926">
    <property type="entry name" value="DUF4211"/>
    <property type="match status" value="1"/>
</dbReference>
<dbReference type="Proteomes" id="UP001215280">
    <property type="component" value="Unassembled WGS sequence"/>
</dbReference>
<dbReference type="PANTHER" id="PTHR14689">
    <property type="entry name" value="PHORBOL-ESTER_DAG-TYPE DOMAIN-CONTAINING PROTEIN"/>
    <property type="match status" value="1"/>
</dbReference>
<evidence type="ECO:0000256" key="1">
    <source>
        <dbReference type="SAM" id="MobiDB-lite"/>
    </source>
</evidence>
<organism evidence="3 4">
    <name type="scientific">Mycena maculata</name>
    <dbReference type="NCBI Taxonomy" id="230809"/>
    <lineage>
        <taxon>Eukaryota</taxon>
        <taxon>Fungi</taxon>
        <taxon>Dikarya</taxon>
        <taxon>Basidiomycota</taxon>
        <taxon>Agaricomycotina</taxon>
        <taxon>Agaricomycetes</taxon>
        <taxon>Agaricomycetidae</taxon>
        <taxon>Agaricales</taxon>
        <taxon>Marasmiineae</taxon>
        <taxon>Mycenaceae</taxon>
        <taxon>Mycena</taxon>
    </lineage>
</organism>
<dbReference type="EMBL" id="JARJLG010000008">
    <property type="protein sequence ID" value="KAJ7778612.1"/>
    <property type="molecule type" value="Genomic_DNA"/>
</dbReference>
<dbReference type="PANTHER" id="PTHR14689:SF0">
    <property type="entry name" value="COILED-COIL DOMAIN-CONTAINING PROTEIN 82"/>
    <property type="match status" value="1"/>
</dbReference>
<feature type="compositionally biased region" description="Acidic residues" evidence="1">
    <location>
        <begin position="268"/>
        <end position="287"/>
    </location>
</feature>
<feature type="compositionally biased region" description="Basic and acidic residues" evidence="1">
    <location>
        <begin position="251"/>
        <end position="261"/>
    </location>
</feature>
<proteinExistence type="predicted"/>
<sequence>MINPTAFVTYFHLIKYSGLTPMAPSKRKRTANPAAESPPLKKKARRVATKTQSIVEVQESDHNADDILNPVMRKKRRVAKSHREDSDRLKPSPSPKTAKKARRVKSPSPAPFLDSDADSDGGSGAVASPPKRRATRKIEVPSDSDEEEATAARKRLRRVKSSPVDAESDSDTNAPRKGRLRRKSDSEEGVEEPAKDDLVLESDDDPEDLALPVQPTSSKPTRKQLNASALERYAKARKNKSSPAPVPAGAAHEDKEEDMWREFTPIPEVEDDEEEEEEDGEELEMENPEESFIVEENDGDADADADAALDLMRYATRELDEHFAVFVEYIIALSDPEYLSTATADEKEYFETAVTALKRHIGPLADSMTLSTWKAPFIATLNLRPRLRDGVSCEGSGDCHACWTRGMYSCDLGGSYTLSTHKGIYDPNTFQDLPEKKIKYGKATQFENNAEARSLPYPPRFELIIGKRCFNRALAYHDARHYLYGVSVRVKEKINSLCEDDPNLEEDPNALLQAMKEEDFITKLWGQFMSDRKQWAQWGNRKDRDMLV</sequence>
<name>A0AAD7NWA8_9AGAR</name>